<sequence>MTDAPRIIGMLPGGVEQREPWPGEVDFFRRRPDVTGMAAEDGRVVLSPFCQLIESQMQQLFPQIGEG</sequence>
<dbReference type="Proteomes" id="UP000078543">
    <property type="component" value="Unassembled WGS sequence"/>
</dbReference>
<keyword evidence="2" id="KW-1185">Reference proteome</keyword>
<accession>A0A178M891</accession>
<name>A0A178M891_9PROT</name>
<dbReference type="EMBL" id="LWQU01000190">
    <property type="protein sequence ID" value="OAN44962.1"/>
    <property type="molecule type" value="Genomic_DNA"/>
</dbReference>
<gene>
    <name evidence="1" type="ORF">A6A05_17205</name>
</gene>
<evidence type="ECO:0000313" key="1">
    <source>
        <dbReference type="EMBL" id="OAN44962.1"/>
    </source>
</evidence>
<comment type="caution">
    <text evidence="1">The sequence shown here is derived from an EMBL/GenBank/DDBJ whole genome shotgun (WGS) entry which is preliminary data.</text>
</comment>
<proteinExistence type="predicted"/>
<dbReference type="RefSeq" id="WP_068504337.1">
    <property type="nucleotide sequence ID" value="NZ_LWQU01000190.1"/>
</dbReference>
<dbReference type="STRING" id="1437059.A6A05_17205"/>
<reference evidence="1 2" key="1">
    <citation type="submission" date="2016-04" db="EMBL/GenBank/DDBJ databases">
        <title>Draft genome sequence of freshwater magnetotactic bacteria Magnetospirillum marisnigri SP-1 and Magnetospirillum moscoviense BB-1.</title>
        <authorList>
            <person name="Koziaeva V."/>
            <person name="Dziuba M.V."/>
            <person name="Ivanov T.M."/>
            <person name="Kuznetsov B."/>
            <person name="Grouzdev D.S."/>
        </authorList>
    </citation>
    <scope>NUCLEOTIDE SEQUENCE [LARGE SCALE GENOMIC DNA]</scope>
    <source>
        <strain evidence="1 2">BB-1</strain>
    </source>
</reference>
<dbReference type="AlphaFoldDB" id="A0A178M891"/>
<organism evidence="1 2">
    <name type="scientific">Magnetospirillum moscoviense</name>
    <dbReference type="NCBI Taxonomy" id="1437059"/>
    <lineage>
        <taxon>Bacteria</taxon>
        <taxon>Pseudomonadati</taxon>
        <taxon>Pseudomonadota</taxon>
        <taxon>Alphaproteobacteria</taxon>
        <taxon>Rhodospirillales</taxon>
        <taxon>Rhodospirillaceae</taxon>
        <taxon>Magnetospirillum</taxon>
    </lineage>
</organism>
<protein>
    <submittedName>
        <fullName evidence="1">Uncharacterized protein</fullName>
    </submittedName>
</protein>
<evidence type="ECO:0000313" key="2">
    <source>
        <dbReference type="Proteomes" id="UP000078543"/>
    </source>
</evidence>